<keyword evidence="4" id="KW-1185">Reference proteome</keyword>
<evidence type="ECO:0000313" key="4">
    <source>
        <dbReference type="Proteomes" id="UP001154282"/>
    </source>
</evidence>
<dbReference type="PANTHER" id="PTHR31474">
    <property type="entry name" value="HR-LIKE LESION-INDUCER"/>
    <property type="match status" value="1"/>
</dbReference>
<dbReference type="Pfam" id="PF05514">
    <property type="entry name" value="HR_lesion"/>
    <property type="match status" value="1"/>
</dbReference>
<reference evidence="3" key="1">
    <citation type="submission" date="2022-08" db="EMBL/GenBank/DDBJ databases">
        <authorList>
            <person name="Gutierrez-Valencia J."/>
        </authorList>
    </citation>
    <scope>NUCLEOTIDE SEQUENCE</scope>
</reference>
<evidence type="ECO:0008006" key="5">
    <source>
        <dbReference type="Google" id="ProtNLM"/>
    </source>
</evidence>
<organism evidence="3 4">
    <name type="scientific">Linum tenue</name>
    <dbReference type="NCBI Taxonomy" id="586396"/>
    <lineage>
        <taxon>Eukaryota</taxon>
        <taxon>Viridiplantae</taxon>
        <taxon>Streptophyta</taxon>
        <taxon>Embryophyta</taxon>
        <taxon>Tracheophyta</taxon>
        <taxon>Spermatophyta</taxon>
        <taxon>Magnoliopsida</taxon>
        <taxon>eudicotyledons</taxon>
        <taxon>Gunneridae</taxon>
        <taxon>Pentapetalae</taxon>
        <taxon>rosids</taxon>
        <taxon>fabids</taxon>
        <taxon>Malpighiales</taxon>
        <taxon>Linaceae</taxon>
        <taxon>Linum</taxon>
    </lineage>
</organism>
<protein>
    <recommendedName>
        <fullName evidence="5">Transmembrane protein</fullName>
    </recommendedName>
</protein>
<gene>
    <name evidence="3" type="ORF">LITE_LOCUS49089</name>
</gene>
<evidence type="ECO:0000256" key="1">
    <source>
        <dbReference type="SAM" id="MobiDB-lite"/>
    </source>
</evidence>
<feature type="transmembrane region" description="Helical" evidence="2">
    <location>
        <begin position="178"/>
        <end position="203"/>
    </location>
</feature>
<keyword evidence="2" id="KW-1133">Transmembrane helix</keyword>
<dbReference type="AlphaFoldDB" id="A0AAV0RNM9"/>
<dbReference type="Proteomes" id="UP001154282">
    <property type="component" value="Unassembled WGS sequence"/>
</dbReference>
<accession>A0AAV0RNM9</accession>
<evidence type="ECO:0000313" key="3">
    <source>
        <dbReference type="EMBL" id="CAI0559170.1"/>
    </source>
</evidence>
<dbReference type="PANTHER" id="PTHR31474:SF4">
    <property type="entry name" value="NICOTIANA LESION-INDUCING LIKE"/>
    <property type="match status" value="1"/>
</dbReference>
<keyword evidence="2" id="KW-0472">Membrane</keyword>
<feature type="region of interest" description="Disordered" evidence="1">
    <location>
        <begin position="84"/>
        <end position="106"/>
    </location>
</feature>
<dbReference type="EMBL" id="CAMGYJ010000011">
    <property type="protein sequence ID" value="CAI0559170.1"/>
    <property type="molecule type" value="Genomic_DNA"/>
</dbReference>
<name>A0AAV0RNM9_9ROSI</name>
<keyword evidence="2" id="KW-0812">Transmembrane</keyword>
<feature type="transmembrane region" description="Helical" evidence="2">
    <location>
        <begin position="215"/>
        <end position="235"/>
    </location>
</feature>
<dbReference type="InterPro" id="IPR008637">
    <property type="entry name" value="HR_lesion"/>
</dbReference>
<sequence>MYIIVIIDVSHCFCFVVFCIGYGKIPNRKSDCPRAQLAPHPTSSRPLSISQDPTSFTSLVSSLSTVAPQLKAVSCFASLIRRRRREGNPKAEQTKRAQPARSPETSLDAKEQMGFFSFLGRVLFASLFILSAWQMFNEFGDDGGPAAQEYMSKLSTVKHHLATTLAVKMPDIDARHVVAVNIVLKGLGGFLFVFGTPFGAYLLGEMEYLILLNEFIQSVALFGALMFFLGMKNLIPKRQIKKKAAPKAKVG</sequence>
<proteinExistence type="predicted"/>
<evidence type="ECO:0000256" key="2">
    <source>
        <dbReference type="SAM" id="Phobius"/>
    </source>
</evidence>
<feature type="compositionally biased region" description="Basic and acidic residues" evidence="1">
    <location>
        <begin position="86"/>
        <end position="95"/>
    </location>
</feature>
<comment type="caution">
    <text evidence="3">The sequence shown here is derived from an EMBL/GenBank/DDBJ whole genome shotgun (WGS) entry which is preliminary data.</text>
</comment>